<comment type="caution">
    <text evidence="1">The sequence shown here is derived from an EMBL/GenBank/DDBJ whole genome shotgun (WGS) entry which is preliminary data.</text>
</comment>
<evidence type="ECO:0000313" key="1">
    <source>
        <dbReference type="EMBL" id="PZW42213.1"/>
    </source>
</evidence>
<dbReference type="OrthoDB" id="7285430at2"/>
<sequence>MQQASLSSLAGFAAAPDRAASFCERGVAVPFTAPALLGVRIRMAGQGGLDFLLPNPSGARGLYVLPWEALAPLAQPSLHDTLLWRALRPAGPPTPRLIRAVARHLARGGAAGPLAQAAATAALAAEAAAQDAARSLLLARLTLSTEPAGTEPPLAADTPAGRERRAARALWALGTAQGIEAATMARRLNELAGLGAAHGPGGSVGRDIAALGGLLARLRERPGDPLAGAIAERVAEALALAHAACATLVPVLEQPVAVLAAWPARVAGVTETALRADWVLDGWGQLAALQGVVPPGHAMLAGLAGLVPAWPAEAASWSAAWGLGGRVAAPLQRPGGQTPGATPQAVLEAMLAAAA</sequence>
<name>A0A2W7IU63_9PROT</name>
<organism evidence="1 2">
    <name type="scientific">Humitalea rosea</name>
    <dbReference type="NCBI Taxonomy" id="990373"/>
    <lineage>
        <taxon>Bacteria</taxon>
        <taxon>Pseudomonadati</taxon>
        <taxon>Pseudomonadota</taxon>
        <taxon>Alphaproteobacteria</taxon>
        <taxon>Acetobacterales</taxon>
        <taxon>Roseomonadaceae</taxon>
        <taxon>Humitalea</taxon>
    </lineage>
</organism>
<reference evidence="1 2" key="1">
    <citation type="submission" date="2018-06" db="EMBL/GenBank/DDBJ databases">
        <title>Genomic Encyclopedia of Archaeal and Bacterial Type Strains, Phase II (KMG-II): from individual species to whole genera.</title>
        <authorList>
            <person name="Goeker M."/>
        </authorList>
    </citation>
    <scope>NUCLEOTIDE SEQUENCE [LARGE SCALE GENOMIC DNA]</scope>
    <source>
        <strain evidence="1 2">DSM 24525</strain>
    </source>
</reference>
<dbReference type="Proteomes" id="UP000249688">
    <property type="component" value="Unassembled WGS sequence"/>
</dbReference>
<dbReference type="RefSeq" id="WP_111399383.1">
    <property type="nucleotide sequence ID" value="NZ_QKYU01000019.1"/>
</dbReference>
<accession>A0A2W7IU63</accession>
<protein>
    <submittedName>
        <fullName evidence="1">Uncharacterized protein</fullName>
    </submittedName>
</protein>
<dbReference type="EMBL" id="QKYU01000019">
    <property type="protein sequence ID" value="PZW42213.1"/>
    <property type="molecule type" value="Genomic_DNA"/>
</dbReference>
<dbReference type="AlphaFoldDB" id="A0A2W7IU63"/>
<proteinExistence type="predicted"/>
<keyword evidence="2" id="KW-1185">Reference proteome</keyword>
<evidence type="ECO:0000313" key="2">
    <source>
        <dbReference type="Proteomes" id="UP000249688"/>
    </source>
</evidence>
<gene>
    <name evidence="1" type="ORF">C8P66_119105</name>
</gene>